<dbReference type="InterPro" id="IPR043502">
    <property type="entry name" value="DNA/RNA_pol_sf"/>
</dbReference>
<feature type="domain" description="Reverse transcriptase" evidence="1">
    <location>
        <begin position="300"/>
        <end position="475"/>
    </location>
</feature>
<gene>
    <name evidence="2" type="ORF">PARMNEM_LOCUS3227</name>
</gene>
<dbReference type="InterPro" id="IPR000477">
    <property type="entry name" value="RT_dom"/>
</dbReference>
<dbReference type="GO" id="GO:0071897">
    <property type="term" value="P:DNA biosynthetic process"/>
    <property type="evidence" value="ECO:0007669"/>
    <property type="project" value="UniProtKB-ARBA"/>
</dbReference>
<reference evidence="2 3" key="1">
    <citation type="submission" date="2023-11" db="EMBL/GenBank/DDBJ databases">
        <authorList>
            <person name="Hedman E."/>
            <person name="Englund M."/>
            <person name="Stromberg M."/>
            <person name="Nyberg Akerstrom W."/>
            <person name="Nylinder S."/>
            <person name="Jareborg N."/>
            <person name="Kallberg Y."/>
            <person name="Kronander E."/>
        </authorList>
    </citation>
    <scope>NUCLEOTIDE SEQUENCE [LARGE SCALE GENOMIC DNA]</scope>
</reference>
<dbReference type="PROSITE" id="PS50878">
    <property type="entry name" value="RT_POL"/>
    <property type="match status" value="1"/>
</dbReference>
<sequence>MNLRQLVSEPTHYTSYTETLIDLVCTNAPVRDVTVNNIIGSNGHAMVNVTLSLKKVIIPTRTFSFRPINKINLNAFNNDLYAINWDDVTELPSVDMMVEKFNSMILSLFDKHAAVKTVTLKNNYSLPWVTDVCKMMIDERNMAHDVYRKSGSDEHKKYYKELKSLVLKSISQEKRAYFNSLVNSQAKNSKTFWKNLKEKILVDPSKDKSLPPHFNDPNKINDHFLNIPGDNVVSNADMLFFEHNKFNTEVFKLAPVGATDISKYIMSIKSNAVGHDGINRDMILLSLPCTLDAITAIINKSIVTGIVPNKWKEALVTPIPKNENPVELKDLRPISILPFLAKLLEKAICEQLTKFVEATNILPQLQSGFRKGCGTATALVDVTDNILAEQDSGHSTILTLLDYSRAFDCLNIPLLLAKLSYYGLDKNSVKWFSSYLINRCQSVKLVKSDGSTIRSHPRLVNRGVPRVPYLVHFFL</sequence>
<dbReference type="PANTHER" id="PTHR47510:SF3">
    <property type="entry name" value="ENDO_EXONUCLEASE_PHOSPHATASE DOMAIN-CONTAINING PROTEIN"/>
    <property type="match status" value="1"/>
</dbReference>
<dbReference type="Proteomes" id="UP001314205">
    <property type="component" value="Unassembled WGS sequence"/>
</dbReference>
<dbReference type="SUPFAM" id="SSF56672">
    <property type="entry name" value="DNA/RNA polymerases"/>
    <property type="match status" value="1"/>
</dbReference>
<accession>A0AAV1KIK9</accession>
<proteinExistence type="predicted"/>
<evidence type="ECO:0000313" key="3">
    <source>
        <dbReference type="Proteomes" id="UP001314205"/>
    </source>
</evidence>
<comment type="caution">
    <text evidence="2">The sequence shown here is derived from an EMBL/GenBank/DDBJ whole genome shotgun (WGS) entry which is preliminary data.</text>
</comment>
<name>A0AAV1KIK9_9NEOP</name>
<organism evidence="2 3">
    <name type="scientific">Parnassius mnemosyne</name>
    <name type="common">clouded apollo</name>
    <dbReference type="NCBI Taxonomy" id="213953"/>
    <lineage>
        <taxon>Eukaryota</taxon>
        <taxon>Metazoa</taxon>
        <taxon>Ecdysozoa</taxon>
        <taxon>Arthropoda</taxon>
        <taxon>Hexapoda</taxon>
        <taxon>Insecta</taxon>
        <taxon>Pterygota</taxon>
        <taxon>Neoptera</taxon>
        <taxon>Endopterygota</taxon>
        <taxon>Lepidoptera</taxon>
        <taxon>Glossata</taxon>
        <taxon>Ditrysia</taxon>
        <taxon>Papilionoidea</taxon>
        <taxon>Papilionidae</taxon>
        <taxon>Parnassiinae</taxon>
        <taxon>Parnassini</taxon>
        <taxon>Parnassius</taxon>
        <taxon>Driopa</taxon>
    </lineage>
</organism>
<dbReference type="EMBL" id="CAVLGL010000035">
    <property type="protein sequence ID" value="CAK1581581.1"/>
    <property type="molecule type" value="Genomic_DNA"/>
</dbReference>
<dbReference type="AlphaFoldDB" id="A0AAV1KIK9"/>
<dbReference type="PANTHER" id="PTHR47510">
    <property type="entry name" value="REVERSE TRANSCRIPTASE DOMAIN-CONTAINING PROTEIN"/>
    <property type="match status" value="1"/>
</dbReference>
<dbReference type="Pfam" id="PF00078">
    <property type="entry name" value="RVT_1"/>
    <property type="match status" value="1"/>
</dbReference>
<protein>
    <recommendedName>
        <fullName evidence="1">Reverse transcriptase domain-containing protein</fullName>
    </recommendedName>
</protein>
<evidence type="ECO:0000259" key="1">
    <source>
        <dbReference type="PROSITE" id="PS50878"/>
    </source>
</evidence>
<evidence type="ECO:0000313" key="2">
    <source>
        <dbReference type="EMBL" id="CAK1581581.1"/>
    </source>
</evidence>
<keyword evidence="3" id="KW-1185">Reference proteome</keyword>